<evidence type="ECO:0000256" key="4">
    <source>
        <dbReference type="ARBA" id="ARBA00010763"/>
    </source>
</evidence>
<evidence type="ECO:0000256" key="6">
    <source>
        <dbReference type="ARBA" id="ARBA00022679"/>
    </source>
</evidence>
<dbReference type="OrthoDB" id="9804758at2"/>
<evidence type="ECO:0000256" key="10">
    <source>
        <dbReference type="ARBA" id="ARBA00047317"/>
    </source>
</evidence>
<dbReference type="FunFam" id="3.40.980.10:FF:000004">
    <property type="entry name" value="Molybdopterin molybdenumtransferase"/>
    <property type="match status" value="1"/>
</dbReference>
<comment type="function">
    <text evidence="2 11">Catalyzes the insertion of molybdate into adenylated molybdopterin with the concomitant release of AMP.</text>
</comment>
<evidence type="ECO:0000256" key="1">
    <source>
        <dbReference type="ARBA" id="ARBA00001946"/>
    </source>
</evidence>
<dbReference type="RefSeq" id="WP_012536953.1">
    <property type="nucleotide sequence ID" value="NZ_AP025160.1"/>
</dbReference>
<dbReference type="PANTHER" id="PTHR10192:SF5">
    <property type="entry name" value="GEPHYRIN"/>
    <property type="match status" value="1"/>
</dbReference>
<dbReference type="InterPro" id="IPR036688">
    <property type="entry name" value="MoeA_C_domain_IV_sf"/>
</dbReference>
<dbReference type="Gene3D" id="2.40.340.10">
    <property type="entry name" value="MoeA, C-terminal, domain IV"/>
    <property type="match status" value="1"/>
</dbReference>
<dbReference type="InterPro" id="IPR036135">
    <property type="entry name" value="MoeA_linker/N_sf"/>
</dbReference>
<protein>
    <recommendedName>
        <fullName evidence="11">Molybdopterin molybdenumtransferase</fullName>
        <ecNumber evidence="11">2.10.1.1</ecNumber>
    </recommendedName>
</protein>
<dbReference type="SUPFAM" id="SSF63867">
    <property type="entry name" value="MoeA C-terminal domain-like"/>
    <property type="match status" value="1"/>
</dbReference>
<accession>A0A2W1KC50</accession>
<dbReference type="EC" id="2.10.1.1" evidence="11"/>
<dbReference type="Gene3D" id="3.90.105.10">
    <property type="entry name" value="Molybdopterin biosynthesis moea protein, domain 2"/>
    <property type="match status" value="1"/>
</dbReference>
<keyword evidence="6 11" id="KW-0808">Transferase</keyword>
<dbReference type="Gene3D" id="3.40.980.10">
    <property type="entry name" value="MoaB/Mog-like domain"/>
    <property type="match status" value="1"/>
</dbReference>
<sequence length="413" mass="43536">MAHCCSGNERDSLAKSVTDARDAILAASLPVQGTENVHLGNALGRVLAMDIHAPADVPAWSNSAMDGYALRSMDDDAIRRIIGQSFAGHPFKGRVGADECVRIMTGAVVPEGADAVLVQEEAEVHADRKITPQTVSKAGANIRQPGEDLQAGALALEAGTWLRPAQIGLLASLGIAELAVYRRLRVAFISTGDELRPLGGALAPGQIYDSNRYALHGMLERLDCEILDLGRIADDPESIEAALHSAATVADVVISTGGVSVGDADYIAALLGRLGTIHFWKINMKPGRPLAFGQLGNATFFGLPGNPVSAMVTFYQFVRPSILKRMGKAAPWTPPLLQLPLAQDLQKKPGRTDFQRGHLLQTPAGLQVAGIGQQASHIMSGMAHADCLIILAAEAGHAKAGSLVDVQILEGLV</sequence>
<dbReference type="PANTHER" id="PTHR10192">
    <property type="entry name" value="MOLYBDOPTERIN BIOSYNTHESIS PROTEIN"/>
    <property type="match status" value="1"/>
</dbReference>
<proteinExistence type="inferred from homology"/>
<evidence type="ECO:0000256" key="8">
    <source>
        <dbReference type="ARBA" id="ARBA00022842"/>
    </source>
</evidence>
<evidence type="ECO:0000313" key="13">
    <source>
        <dbReference type="EMBL" id="PZD79912.1"/>
    </source>
</evidence>
<dbReference type="FunFam" id="2.170.190.11:FF:000001">
    <property type="entry name" value="Molybdopterin molybdenumtransferase"/>
    <property type="match status" value="1"/>
</dbReference>
<dbReference type="Pfam" id="PF00994">
    <property type="entry name" value="MoCF_biosynth"/>
    <property type="match status" value="1"/>
</dbReference>
<dbReference type="EMBL" id="QKQP01000012">
    <property type="protein sequence ID" value="PZD79912.1"/>
    <property type="molecule type" value="Genomic_DNA"/>
</dbReference>
<keyword evidence="7 11" id="KW-0479">Metal-binding</keyword>
<dbReference type="GO" id="GO:0061599">
    <property type="term" value="F:molybdopterin molybdotransferase activity"/>
    <property type="evidence" value="ECO:0007669"/>
    <property type="project" value="UniProtKB-UniRule"/>
</dbReference>
<comment type="pathway">
    <text evidence="3 11">Cofactor biosynthesis; molybdopterin biosynthesis.</text>
</comment>
<dbReference type="InterPro" id="IPR008284">
    <property type="entry name" value="MoCF_biosynth_CS"/>
</dbReference>
<dbReference type="InterPro" id="IPR001453">
    <property type="entry name" value="MoaB/Mog_dom"/>
</dbReference>
<comment type="cofactor">
    <cofactor evidence="1 11">
        <name>Mg(2+)</name>
        <dbReference type="ChEBI" id="CHEBI:18420"/>
    </cofactor>
</comment>
<keyword evidence="8 11" id="KW-0460">Magnesium</keyword>
<evidence type="ECO:0000256" key="5">
    <source>
        <dbReference type="ARBA" id="ARBA00022505"/>
    </source>
</evidence>
<dbReference type="Proteomes" id="UP000248886">
    <property type="component" value="Unassembled WGS sequence"/>
</dbReference>
<comment type="caution">
    <text evidence="13">The sequence shown here is derived from an EMBL/GenBank/DDBJ whole genome shotgun (WGS) entry which is preliminary data.</text>
</comment>
<dbReference type="InterPro" id="IPR038987">
    <property type="entry name" value="MoeA-like"/>
</dbReference>
<dbReference type="GO" id="GO:0046872">
    <property type="term" value="F:metal ion binding"/>
    <property type="evidence" value="ECO:0007669"/>
    <property type="project" value="UniProtKB-UniRule"/>
</dbReference>
<evidence type="ECO:0000313" key="14">
    <source>
        <dbReference type="Proteomes" id="UP000248886"/>
    </source>
</evidence>
<dbReference type="SUPFAM" id="SSF53218">
    <property type="entry name" value="Molybdenum cofactor biosynthesis proteins"/>
    <property type="match status" value="1"/>
</dbReference>
<evidence type="ECO:0000256" key="2">
    <source>
        <dbReference type="ARBA" id="ARBA00002901"/>
    </source>
</evidence>
<dbReference type="GO" id="GO:0005829">
    <property type="term" value="C:cytosol"/>
    <property type="evidence" value="ECO:0007669"/>
    <property type="project" value="TreeGrafter"/>
</dbReference>
<evidence type="ECO:0000256" key="11">
    <source>
        <dbReference type="RuleBase" id="RU365090"/>
    </source>
</evidence>
<dbReference type="UniPathway" id="UPA00344"/>
<dbReference type="Pfam" id="PF03453">
    <property type="entry name" value="MoeA_N"/>
    <property type="match status" value="1"/>
</dbReference>
<dbReference type="InterPro" id="IPR036425">
    <property type="entry name" value="MoaB/Mog-like_dom_sf"/>
</dbReference>
<dbReference type="AlphaFoldDB" id="A0A2W1KC50"/>
<dbReference type="GO" id="GO:0006777">
    <property type="term" value="P:Mo-molybdopterin cofactor biosynthetic process"/>
    <property type="evidence" value="ECO:0007669"/>
    <property type="project" value="UniProtKB-UniRule"/>
</dbReference>
<dbReference type="InterPro" id="IPR005111">
    <property type="entry name" value="MoeA_C_domain_IV"/>
</dbReference>
<dbReference type="OMA" id="TEYQRGI"/>
<comment type="catalytic activity">
    <reaction evidence="10">
        <text>adenylyl-molybdopterin + molybdate = Mo-molybdopterin + AMP + H(+)</text>
        <dbReference type="Rhea" id="RHEA:35047"/>
        <dbReference type="ChEBI" id="CHEBI:15378"/>
        <dbReference type="ChEBI" id="CHEBI:36264"/>
        <dbReference type="ChEBI" id="CHEBI:62727"/>
        <dbReference type="ChEBI" id="CHEBI:71302"/>
        <dbReference type="ChEBI" id="CHEBI:456215"/>
        <dbReference type="EC" id="2.10.1.1"/>
    </reaction>
</comment>
<organism evidence="13 14">
    <name type="scientific">Acidithiobacillus ferrooxidans</name>
    <name type="common">Thiobacillus ferrooxidans</name>
    <dbReference type="NCBI Taxonomy" id="920"/>
    <lineage>
        <taxon>Bacteria</taxon>
        <taxon>Pseudomonadati</taxon>
        <taxon>Pseudomonadota</taxon>
        <taxon>Acidithiobacillia</taxon>
        <taxon>Acidithiobacillales</taxon>
        <taxon>Acidithiobacillaceae</taxon>
        <taxon>Acidithiobacillus</taxon>
    </lineage>
</organism>
<dbReference type="NCBIfam" id="TIGR00177">
    <property type="entry name" value="molyb_syn"/>
    <property type="match status" value="1"/>
</dbReference>
<dbReference type="NCBIfam" id="NF045515">
    <property type="entry name" value="Glp_gephyrin"/>
    <property type="match status" value="1"/>
</dbReference>
<dbReference type="SMART" id="SM00852">
    <property type="entry name" value="MoCF_biosynth"/>
    <property type="match status" value="1"/>
</dbReference>
<evidence type="ECO:0000256" key="9">
    <source>
        <dbReference type="ARBA" id="ARBA00023150"/>
    </source>
</evidence>
<dbReference type="PROSITE" id="PS01079">
    <property type="entry name" value="MOCF_BIOSYNTHESIS_2"/>
    <property type="match status" value="1"/>
</dbReference>
<dbReference type="GeneID" id="65281213"/>
<dbReference type="Gene3D" id="2.170.190.11">
    <property type="entry name" value="Molybdopterin biosynthesis moea protein, domain 3"/>
    <property type="match status" value="1"/>
</dbReference>
<evidence type="ECO:0000259" key="12">
    <source>
        <dbReference type="SMART" id="SM00852"/>
    </source>
</evidence>
<keyword evidence="5 11" id="KW-0500">Molybdenum</keyword>
<dbReference type="SUPFAM" id="SSF63882">
    <property type="entry name" value="MoeA N-terminal region -like"/>
    <property type="match status" value="1"/>
</dbReference>
<gene>
    <name evidence="13" type="ORF">DN052_15415</name>
</gene>
<feature type="domain" description="MoaB/Mog" evidence="12">
    <location>
        <begin position="187"/>
        <end position="324"/>
    </location>
</feature>
<keyword evidence="9 11" id="KW-0501">Molybdenum cofactor biosynthesis</keyword>
<comment type="similarity">
    <text evidence="4 11">Belongs to the MoeA family.</text>
</comment>
<reference evidence="13 14" key="1">
    <citation type="submission" date="2018-06" db="EMBL/GenBank/DDBJ databases">
        <title>Draft sequence of Acidithiobacillus ferrooxidans CCM 4253.</title>
        <authorList>
            <person name="Moya-Beltran A."/>
            <person name="Castro M."/>
            <person name="Covarrubias P.C."/>
            <person name="Issotta F."/>
            <person name="Janiczek O."/>
            <person name="Mandl M."/>
            <person name="Kucera J."/>
            <person name="Quatrini R."/>
        </authorList>
    </citation>
    <scope>NUCLEOTIDE SEQUENCE [LARGE SCALE GENOMIC DNA]</scope>
    <source>
        <strain evidence="13 14">CCM 4253</strain>
    </source>
</reference>
<dbReference type="InterPro" id="IPR005110">
    <property type="entry name" value="MoeA_linker/N"/>
</dbReference>
<name>A0A2W1KC50_ACIFR</name>
<evidence type="ECO:0000256" key="3">
    <source>
        <dbReference type="ARBA" id="ARBA00005046"/>
    </source>
</evidence>
<dbReference type="CDD" id="cd00887">
    <property type="entry name" value="MoeA"/>
    <property type="match status" value="1"/>
</dbReference>
<dbReference type="Pfam" id="PF03454">
    <property type="entry name" value="MoeA_C"/>
    <property type="match status" value="1"/>
</dbReference>
<evidence type="ECO:0000256" key="7">
    <source>
        <dbReference type="ARBA" id="ARBA00022723"/>
    </source>
</evidence>